<proteinExistence type="predicted"/>
<reference evidence="6" key="1">
    <citation type="submission" date="2020-10" db="EMBL/GenBank/DDBJ databases">
        <authorList>
            <person name="Castelo-Branco R."/>
            <person name="Eusebio N."/>
            <person name="Adriana R."/>
            <person name="Vieira A."/>
            <person name="Brugerolle De Fraissinette N."/>
            <person name="Rezende De Castro R."/>
            <person name="Schneider M.P."/>
            <person name="Vasconcelos V."/>
            <person name="Leao P.N."/>
        </authorList>
    </citation>
    <scope>NUCLEOTIDE SEQUENCE</scope>
    <source>
        <strain evidence="6">LEGE 11467</strain>
    </source>
</reference>
<dbReference type="PANTHER" id="PTHR42038:SF2">
    <property type="entry name" value="TERPENE CYCLASE AUSL"/>
    <property type="match status" value="1"/>
</dbReference>
<evidence type="ECO:0000256" key="1">
    <source>
        <dbReference type="ARBA" id="ARBA00004141"/>
    </source>
</evidence>
<keyword evidence="3 5" id="KW-1133">Transmembrane helix</keyword>
<gene>
    <name evidence="6" type="ORF">IQ235_10960</name>
</gene>
<feature type="transmembrane region" description="Helical" evidence="5">
    <location>
        <begin position="27"/>
        <end position="49"/>
    </location>
</feature>
<dbReference type="GO" id="GO:0016829">
    <property type="term" value="F:lyase activity"/>
    <property type="evidence" value="ECO:0007669"/>
    <property type="project" value="InterPro"/>
</dbReference>
<feature type="transmembrane region" description="Helical" evidence="5">
    <location>
        <begin position="55"/>
        <end position="75"/>
    </location>
</feature>
<feature type="transmembrane region" description="Helical" evidence="5">
    <location>
        <begin position="172"/>
        <end position="191"/>
    </location>
</feature>
<dbReference type="EMBL" id="JADEXN010000176">
    <property type="protein sequence ID" value="MBE9041299.1"/>
    <property type="molecule type" value="Genomic_DNA"/>
</dbReference>
<keyword evidence="4 5" id="KW-0472">Membrane</keyword>
<evidence type="ECO:0000256" key="2">
    <source>
        <dbReference type="ARBA" id="ARBA00022692"/>
    </source>
</evidence>
<dbReference type="GO" id="GO:0016020">
    <property type="term" value="C:membrane"/>
    <property type="evidence" value="ECO:0007669"/>
    <property type="project" value="UniProtKB-SubCell"/>
</dbReference>
<accession>A0A928VVV7</accession>
<evidence type="ECO:0000256" key="3">
    <source>
        <dbReference type="ARBA" id="ARBA00022989"/>
    </source>
</evidence>
<dbReference type="PANTHER" id="PTHR42038">
    <property type="match status" value="1"/>
</dbReference>
<evidence type="ECO:0000256" key="4">
    <source>
        <dbReference type="ARBA" id="ARBA00023136"/>
    </source>
</evidence>
<evidence type="ECO:0000256" key="5">
    <source>
        <dbReference type="SAM" id="Phobius"/>
    </source>
</evidence>
<keyword evidence="7" id="KW-1185">Reference proteome</keyword>
<feature type="transmembrane region" description="Helical" evidence="5">
    <location>
        <begin position="87"/>
        <end position="108"/>
    </location>
</feature>
<keyword evidence="2 5" id="KW-0812">Transmembrane</keyword>
<evidence type="ECO:0000313" key="7">
    <source>
        <dbReference type="Proteomes" id="UP000621799"/>
    </source>
</evidence>
<evidence type="ECO:0000313" key="6">
    <source>
        <dbReference type="EMBL" id="MBE9041299.1"/>
    </source>
</evidence>
<sequence length="205" mass="23972">MLGGLCDTLWAIAYILIIRRGFKDQTYGMPMVALLTNLSWEIIFSFIYPYDTIQVYLNIVWFFIDLIILYQFIKFGKQEFNKIPKDWFWMTVCVIGVISFAAVFSVTVEFQDWYGNYTGFGDNMMMSALFIWMLFERGDLRGQSIYIALSKFLGTTAAFASVSLVFETSFLLRFMYLGVLVFDMIYMMLIYQKAQETGISAWQRV</sequence>
<name>A0A928VVV7_9CYAN</name>
<dbReference type="Pfam" id="PF25129">
    <property type="entry name" value="Pyr4-TMTC"/>
    <property type="match status" value="1"/>
</dbReference>
<feature type="transmembrane region" description="Helical" evidence="5">
    <location>
        <begin position="114"/>
        <end position="135"/>
    </location>
</feature>
<comment type="caution">
    <text evidence="6">The sequence shown here is derived from an EMBL/GenBank/DDBJ whole genome shotgun (WGS) entry which is preliminary data.</text>
</comment>
<comment type="subcellular location">
    <subcellularLocation>
        <location evidence="1">Membrane</location>
        <topology evidence="1">Multi-pass membrane protein</topology>
    </subcellularLocation>
</comment>
<dbReference type="InterPro" id="IPR039020">
    <property type="entry name" value="PaxB-like"/>
</dbReference>
<dbReference type="AlphaFoldDB" id="A0A928VVV7"/>
<feature type="transmembrane region" description="Helical" evidence="5">
    <location>
        <begin position="147"/>
        <end position="166"/>
    </location>
</feature>
<organism evidence="6 7">
    <name type="scientific">Zarconia navalis LEGE 11467</name>
    <dbReference type="NCBI Taxonomy" id="1828826"/>
    <lineage>
        <taxon>Bacteria</taxon>
        <taxon>Bacillati</taxon>
        <taxon>Cyanobacteriota</taxon>
        <taxon>Cyanophyceae</taxon>
        <taxon>Oscillatoriophycideae</taxon>
        <taxon>Oscillatoriales</taxon>
        <taxon>Oscillatoriales incertae sedis</taxon>
        <taxon>Zarconia</taxon>
        <taxon>Zarconia navalis</taxon>
    </lineage>
</organism>
<dbReference type="Proteomes" id="UP000621799">
    <property type="component" value="Unassembled WGS sequence"/>
</dbReference>
<protein>
    <submittedName>
        <fullName evidence="6">Uncharacterized protein</fullName>
    </submittedName>
</protein>